<evidence type="ECO:0000256" key="3">
    <source>
        <dbReference type="ARBA" id="ARBA00023125"/>
    </source>
</evidence>
<dbReference type="InterPro" id="IPR036267">
    <property type="entry name" value="RuvA_C_sf"/>
</dbReference>
<evidence type="ECO:0000259" key="7">
    <source>
        <dbReference type="SMART" id="SM00278"/>
    </source>
</evidence>
<dbReference type="NCBIfam" id="TIGR00084">
    <property type="entry name" value="ruvA"/>
    <property type="match status" value="1"/>
</dbReference>
<evidence type="ECO:0000313" key="9">
    <source>
        <dbReference type="Proteomes" id="UP000540191"/>
    </source>
</evidence>
<evidence type="ECO:0000256" key="5">
    <source>
        <dbReference type="ARBA" id="ARBA00023204"/>
    </source>
</evidence>
<comment type="subunit">
    <text evidence="6">Homotetramer. Forms an RuvA(8)-RuvB(12)-Holliday junction (HJ) complex. HJ DNA is sandwiched between 2 RuvA tetramers; dsDNA enters through RuvA and exits via RuvB. An RuvB hexamer assembles on each DNA strand where it exits the tetramer. Each RuvB hexamer is contacted by two RuvA subunits (via domain III) on 2 adjacent RuvB subunits; this complex drives branch migration. In the full resolvosome a probable DNA-RuvA(4)-RuvB(12)-RuvC(2) complex forms which resolves the HJ.</text>
</comment>
<dbReference type="InterPro" id="IPR011114">
    <property type="entry name" value="RuvA_C"/>
</dbReference>
<feature type="region of interest" description="Domain III" evidence="6">
    <location>
        <begin position="155"/>
        <end position="219"/>
    </location>
</feature>
<dbReference type="SMART" id="SM00278">
    <property type="entry name" value="HhH1"/>
    <property type="match status" value="2"/>
</dbReference>
<proteinExistence type="inferred from homology"/>
<dbReference type="GO" id="GO:0005737">
    <property type="term" value="C:cytoplasm"/>
    <property type="evidence" value="ECO:0007669"/>
    <property type="project" value="UniProtKB-SubCell"/>
</dbReference>
<dbReference type="Gene3D" id="2.40.50.140">
    <property type="entry name" value="Nucleic acid-binding proteins"/>
    <property type="match status" value="1"/>
</dbReference>
<organism evidence="8 9">
    <name type="scientific">Micrococcus cohnii</name>
    <dbReference type="NCBI Taxonomy" id="993416"/>
    <lineage>
        <taxon>Bacteria</taxon>
        <taxon>Bacillati</taxon>
        <taxon>Actinomycetota</taxon>
        <taxon>Actinomycetes</taxon>
        <taxon>Micrococcales</taxon>
        <taxon>Micrococcaceae</taxon>
        <taxon>Micrococcus</taxon>
    </lineage>
</organism>
<keyword evidence="8" id="KW-0378">Hydrolase</keyword>
<dbReference type="HAMAP" id="MF_00031">
    <property type="entry name" value="DNA_HJ_migration_RuvA"/>
    <property type="match status" value="1"/>
</dbReference>
<comment type="similarity">
    <text evidence="6">Belongs to the RuvA family.</text>
</comment>
<dbReference type="InterPro" id="IPR012340">
    <property type="entry name" value="NA-bd_OB-fold"/>
</dbReference>
<keyword evidence="8" id="KW-0347">Helicase</keyword>
<dbReference type="Proteomes" id="UP000540191">
    <property type="component" value="Unassembled WGS sequence"/>
</dbReference>
<keyword evidence="3 6" id="KW-0238">DNA-binding</keyword>
<dbReference type="InterPro" id="IPR010994">
    <property type="entry name" value="RuvA_2-like"/>
</dbReference>
<comment type="caution">
    <text evidence="6">Lacks conserved residue(s) required for the propagation of feature annotation.</text>
</comment>
<keyword evidence="2 6" id="KW-0227">DNA damage</keyword>
<accession>A0A7W7M348</accession>
<dbReference type="SUPFAM" id="SSF50249">
    <property type="entry name" value="Nucleic acid-binding proteins"/>
    <property type="match status" value="1"/>
</dbReference>
<evidence type="ECO:0000256" key="6">
    <source>
        <dbReference type="HAMAP-Rule" id="MF_00031"/>
    </source>
</evidence>
<evidence type="ECO:0000256" key="2">
    <source>
        <dbReference type="ARBA" id="ARBA00022763"/>
    </source>
</evidence>
<feature type="domain" description="Helix-hairpin-helix DNA-binding motif class 1" evidence="7">
    <location>
        <begin position="110"/>
        <end position="129"/>
    </location>
</feature>
<evidence type="ECO:0000256" key="4">
    <source>
        <dbReference type="ARBA" id="ARBA00023172"/>
    </source>
</evidence>
<dbReference type="GO" id="GO:0005524">
    <property type="term" value="F:ATP binding"/>
    <property type="evidence" value="ECO:0007669"/>
    <property type="project" value="InterPro"/>
</dbReference>
<name>A0A7W7M348_9MICC</name>
<dbReference type="InterPro" id="IPR000085">
    <property type="entry name" value="RuvA"/>
</dbReference>
<dbReference type="EMBL" id="JACHNA010000001">
    <property type="protein sequence ID" value="MBB4735361.1"/>
    <property type="molecule type" value="Genomic_DNA"/>
</dbReference>
<dbReference type="GO" id="GO:0009378">
    <property type="term" value="F:four-way junction helicase activity"/>
    <property type="evidence" value="ECO:0007669"/>
    <property type="project" value="InterPro"/>
</dbReference>
<feature type="region of interest" description="Domain II" evidence="6">
    <location>
        <begin position="67"/>
        <end position="144"/>
    </location>
</feature>
<dbReference type="GO" id="GO:0006281">
    <property type="term" value="P:DNA repair"/>
    <property type="evidence" value="ECO:0007669"/>
    <property type="project" value="UniProtKB-UniRule"/>
</dbReference>
<dbReference type="GO" id="GO:0048476">
    <property type="term" value="C:Holliday junction resolvase complex"/>
    <property type="evidence" value="ECO:0007669"/>
    <property type="project" value="UniProtKB-UniRule"/>
</dbReference>
<dbReference type="InterPro" id="IPR003583">
    <property type="entry name" value="Hlx-hairpin-Hlx_DNA-bd_motif"/>
</dbReference>
<dbReference type="CDD" id="cd14332">
    <property type="entry name" value="UBA_RuvA_C"/>
    <property type="match status" value="1"/>
</dbReference>
<dbReference type="InterPro" id="IPR013849">
    <property type="entry name" value="DNA_helicase_Holl-junc_RuvA_I"/>
</dbReference>
<dbReference type="Pfam" id="PF14520">
    <property type="entry name" value="HHH_5"/>
    <property type="match status" value="1"/>
</dbReference>
<dbReference type="Pfam" id="PF07499">
    <property type="entry name" value="RuvA_C"/>
    <property type="match status" value="1"/>
</dbReference>
<comment type="caution">
    <text evidence="8">The sequence shown here is derived from an EMBL/GenBank/DDBJ whole genome shotgun (WGS) entry which is preliminary data.</text>
</comment>
<dbReference type="Gene3D" id="1.10.8.10">
    <property type="entry name" value="DNA helicase RuvA subunit, C-terminal domain"/>
    <property type="match status" value="1"/>
</dbReference>
<dbReference type="GO" id="GO:0016787">
    <property type="term" value="F:hydrolase activity"/>
    <property type="evidence" value="ECO:0007669"/>
    <property type="project" value="UniProtKB-KW"/>
</dbReference>
<keyword evidence="8" id="KW-0547">Nucleotide-binding</keyword>
<feature type="domain" description="Helix-hairpin-helix DNA-binding motif class 1" evidence="7">
    <location>
        <begin position="75"/>
        <end position="94"/>
    </location>
</feature>
<dbReference type="Pfam" id="PF01330">
    <property type="entry name" value="RuvA_N"/>
    <property type="match status" value="1"/>
</dbReference>
<dbReference type="Gene3D" id="1.10.150.20">
    <property type="entry name" value="5' to 3' exonuclease, C-terminal subdomain"/>
    <property type="match status" value="1"/>
</dbReference>
<keyword evidence="8" id="KW-0067">ATP-binding</keyword>
<sequence length="219" mass="22708">MDRVIALVDGIVESVRLDRAVISASGVGMLVFATPATLGTLREGERGRLHTHLVVKEDALTLYGFADAAEQEVFEILLGANGVGPRLALAVLAVHRPEAVRVAVSNEDEKALTRVPGVGPKLAKKMIVELAGRLAPTGAAEAEPTPQPPAAAPTVDAAGWEADVVEAMTSLGWSAKDAERAVSATLAASPELDEARDVPALLRATLRDVGTAATARSGR</sequence>
<comment type="function">
    <text evidence="6">The RuvA-RuvB-RuvC complex processes Holliday junction (HJ) DNA during genetic recombination and DNA repair, while the RuvA-RuvB complex plays an important role in the rescue of blocked DNA replication forks via replication fork reversal (RFR). RuvA specifically binds to HJ cruciform DNA, conferring on it an open structure. The RuvB hexamer acts as an ATP-dependent pump, pulling dsDNA into and through the RuvAB complex. HJ branch migration allows RuvC to scan DNA until it finds its consensus sequence, where it cleaves and resolves the cruciform DNA.</text>
</comment>
<keyword evidence="1 6" id="KW-0963">Cytoplasm</keyword>
<dbReference type="GO" id="GO:0000400">
    <property type="term" value="F:four-way junction DNA binding"/>
    <property type="evidence" value="ECO:0007669"/>
    <property type="project" value="UniProtKB-UniRule"/>
</dbReference>
<evidence type="ECO:0000256" key="1">
    <source>
        <dbReference type="ARBA" id="ARBA00022490"/>
    </source>
</evidence>
<comment type="domain">
    <text evidence="6">Has three domains with a flexible linker between the domains II and III and assumes an 'L' shape. Domain III is highly mobile and contacts RuvB.</text>
</comment>
<dbReference type="GO" id="GO:0006310">
    <property type="term" value="P:DNA recombination"/>
    <property type="evidence" value="ECO:0007669"/>
    <property type="project" value="UniProtKB-UniRule"/>
</dbReference>
<gene>
    <name evidence="6" type="primary">ruvA</name>
    <name evidence="8" type="ORF">HDA30_000869</name>
</gene>
<dbReference type="SUPFAM" id="SSF46929">
    <property type="entry name" value="DNA helicase RuvA subunit, C-terminal domain"/>
    <property type="match status" value="1"/>
</dbReference>
<reference evidence="8 9" key="1">
    <citation type="submission" date="2020-08" db="EMBL/GenBank/DDBJ databases">
        <title>Sequencing the genomes of 1000 actinobacteria strains.</title>
        <authorList>
            <person name="Klenk H.-P."/>
        </authorList>
    </citation>
    <scope>NUCLEOTIDE SEQUENCE [LARGE SCALE GENOMIC DNA]</scope>
    <source>
        <strain evidence="8 9">DSM 23974</strain>
    </source>
</reference>
<keyword evidence="9" id="KW-1185">Reference proteome</keyword>
<comment type="subcellular location">
    <subcellularLocation>
        <location evidence="6">Cytoplasm</location>
    </subcellularLocation>
</comment>
<evidence type="ECO:0000313" key="8">
    <source>
        <dbReference type="EMBL" id="MBB4735361.1"/>
    </source>
</evidence>
<protein>
    <recommendedName>
        <fullName evidence="6">Holliday junction branch migration complex subunit RuvA</fullName>
    </recommendedName>
</protein>
<keyword evidence="4 6" id="KW-0233">DNA recombination</keyword>
<dbReference type="GO" id="GO:0009379">
    <property type="term" value="C:Holliday junction helicase complex"/>
    <property type="evidence" value="ECO:0007669"/>
    <property type="project" value="InterPro"/>
</dbReference>
<keyword evidence="5 6" id="KW-0234">DNA repair</keyword>
<dbReference type="AlphaFoldDB" id="A0A7W7M348"/>
<dbReference type="SUPFAM" id="SSF47781">
    <property type="entry name" value="RuvA domain 2-like"/>
    <property type="match status" value="1"/>
</dbReference>